<name>A0AA88XV89_PINIB</name>
<comment type="subcellular location">
    <subcellularLocation>
        <location evidence="1">Golgi apparatus membrane</location>
        <topology evidence="1">Single-pass type II membrane protein</topology>
    </subcellularLocation>
    <subcellularLocation>
        <location evidence="12">Golgi apparatus</location>
        <location evidence="12">Golgi stack membrane</location>
        <topology evidence="12">Single-pass type II membrane protein</topology>
    </subcellularLocation>
</comment>
<dbReference type="GO" id="GO:0000139">
    <property type="term" value="C:Golgi membrane"/>
    <property type="evidence" value="ECO:0007669"/>
    <property type="project" value="UniProtKB-SubCell"/>
</dbReference>
<organism evidence="16 17">
    <name type="scientific">Pinctada imbricata</name>
    <name type="common">Atlantic pearl-oyster</name>
    <name type="synonym">Pinctada martensii</name>
    <dbReference type="NCBI Taxonomy" id="66713"/>
    <lineage>
        <taxon>Eukaryota</taxon>
        <taxon>Metazoa</taxon>
        <taxon>Spiralia</taxon>
        <taxon>Lophotrochozoa</taxon>
        <taxon>Mollusca</taxon>
        <taxon>Bivalvia</taxon>
        <taxon>Autobranchia</taxon>
        <taxon>Pteriomorphia</taxon>
        <taxon>Pterioida</taxon>
        <taxon>Pterioidea</taxon>
        <taxon>Pteriidae</taxon>
        <taxon>Pinctada</taxon>
    </lineage>
</organism>
<gene>
    <name evidence="16" type="ORF">FSP39_003744</name>
</gene>
<evidence type="ECO:0000256" key="9">
    <source>
        <dbReference type="ARBA" id="ARBA00023034"/>
    </source>
</evidence>
<evidence type="ECO:0000259" key="15">
    <source>
        <dbReference type="Pfam" id="PF17039"/>
    </source>
</evidence>
<dbReference type="InterPro" id="IPR001503">
    <property type="entry name" value="Glyco_trans_10"/>
</dbReference>
<evidence type="ECO:0000256" key="13">
    <source>
        <dbReference type="SAM" id="MobiDB-lite"/>
    </source>
</evidence>
<feature type="domain" description="Fucosyltransferase C-terminal" evidence="14">
    <location>
        <begin position="193"/>
        <end position="365"/>
    </location>
</feature>
<feature type="region of interest" description="Disordered" evidence="13">
    <location>
        <begin position="19"/>
        <end position="46"/>
    </location>
</feature>
<comment type="pathway">
    <text evidence="2">Protein modification; protein glycosylation.</text>
</comment>
<evidence type="ECO:0000256" key="6">
    <source>
        <dbReference type="ARBA" id="ARBA00022692"/>
    </source>
</evidence>
<dbReference type="SUPFAM" id="SSF53756">
    <property type="entry name" value="UDP-Glycosyltransferase/glycogen phosphorylase"/>
    <property type="match status" value="1"/>
</dbReference>
<dbReference type="FunFam" id="3.40.50.11660:FF:000002">
    <property type="entry name" value="Alpha-(1,3)-fucosyltransferase"/>
    <property type="match status" value="1"/>
</dbReference>
<keyword evidence="11" id="KW-0325">Glycoprotein</keyword>
<evidence type="ECO:0000313" key="16">
    <source>
        <dbReference type="EMBL" id="KAK3092503.1"/>
    </source>
</evidence>
<comment type="caution">
    <text evidence="16">The sequence shown here is derived from an EMBL/GenBank/DDBJ whole genome shotgun (WGS) entry which is preliminary data.</text>
</comment>
<reference evidence="16" key="1">
    <citation type="submission" date="2019-08" db="EMBL/GenBank/DDBJ databases">
        <title>The improved chromosome-level genome for the pearl oyster Pinctada fucata martensii using PacBio sequencing and Hi-C.</title>
        <authorList>
            <person name="Zheng Z."/>
        </authorList>
    </citation>
    <scope>NUCLEOTIDE SEQUENCE</scope>
    <source>
        <strain evidence="16">ZZ-2019</strain>
        <tissue evidence="16">Adductor muscle</tissue>
    </source>
</reference>
<dbReference type="Pfam" id="PF17039">
    <property type="entry name" value="Glyco_tran_10_N"/>
    <property type="match status" value="1"/>
</dbReference>
<feature type="domain" description="Fucosyltransferase N-terminal" evidence="15">
    <location>
        <begin position="75"/>
        <end position="173"/>
    </location>
</feature>
<evidence type="ECO:0000313" key="17">
    <source>
        <dbReference type="Proteomes" id="UP001186944"/>
    </source>
</evidence>
<evidence type="ECO:0000256" key="5">
    <source>
        <dbReference type="ARBA" id="ARBA00022679"/>
    </source>
</evidence>
<keyword evidence="8" id="KW-1133">Transmembrane helix</keyword>
<dbReference type="Gene3D" id="3.40.50.11660">
    <property type="entry name" value="Glycosyl transferase family 10, C-terminal domain"/>
    <property type="match status" value="1"/>
</dbReference>
<evidence type="ECO:0000256" key="11">
    <source>
        <dbReference type="ARBA" id="ARBA00023180"/>
    </source>
</evidence>
<dbReference type="GO" id="GO:0032580">
    <property type="term" value="C:Golgi cisterna membrane"/>
    <property type="evidence" value="ECO:0007669"/>
    <property type="project" value="UniProtKB-SubCell"/>
</dbReference>
<dbReference type="InterPro" id="IPR038577">
    <property type="entry name" value="GT10-like_C_sf"/>
</dbReference>
<evidence type="ECO:0000259" key="14">
    <source>
        <dbReference type="Pfam" id="PF00852"/>
    </source>
</evidence>
<keyword evidence="7" id="KW-0735">Signal-anchor</keyword>
<evidence type="ECO:0000256" key="2">
    <source>
        <dbReference type="ARBA" id="ARBA00004922"/>
    </source>
</evidence>
<dbReference type="AlphaFoldDB" id="A0AA88XV89"/>
<keyword evidence="6 12" id="KW-0812">Transmembrane</keyword>
<protein>
    <recommendedName>
        <fullName evidence="12">Fucosyltransferase</fullName>
        <ecNumber evidence="12">2.4.1.-</ecNumber>
    </recommendedName>
</protein>
<accession>A0AA88XV89</accession>
<dbReference type="PANTHER" id="PTHR48438:SF1">
    <property type="entry name" value="ALPHA-(1,3)-FUCOSYLTRANSFERASE C-RELATED"/>
    <property type="match status" value="1"/>
</dbReference>
<keyword evidence="17" id="KW-1185">Reference proteome</keyword>
<evidence type="ECO:0000256" key="8">
    <source>
        <dbReference type="ARBA" id="ARBA00022989"/>
    </source>
</evidence>
<comment type="similarity">
    <text evidence="3 12">Belongs to the glycosyltransferase 10 family.</text>
</comment>
<dbReference type="InterPro" id="IPR031481">
    <property type="entry name" value="Glyco_tran_10_N"/>
</dbReference>
<dbReference type="Pfam" id="PF00852">
    <property type="entry name" value="Glyco_transf_10"/>
    <property type="match status" value="1"/>
</dbReference>
<keyword evidence="9 12" id="KW-0333">Golgi apparatus</keyword>
<evidence type="ECO:0000256" key="4">
    <source>
        <dbReference type="ARBA" id="ARBA00022676"/>
    </source>
</evidence>
<proteinExistence type="inferred from homology"/>
<evidence type="ECO:0000256" key="12">
    <source>
        <dbReference type="RuleBase" id="RU003832"/>
    </source>
</evidence>
<dbReference type="PANTHER" id="PTHR48438">
    <property type="entry name" value="ALPHA-(1,3)-FUCOSYLTRANSFERASE C-RELATED"/>
    <property type="match status" value="1"/>
</dbReference>
<evidence type="ECO:0000256" key="1">
    <source>
        <dbReference type="ARBA" id="ARBA00004323"/>
    </source>
</evidence>
<dbReference type="EC" id="2.4.1.-" evidence="12"/>
<keyword evidence="5 12" id="KW-0808">Transferase</keyword>
<keyword evidence="4 12" id="KW-0328">Glycosyltransferase</keyword>
<keyword evidence="10" id="KW-0472">Membrane</keyword>
<sequence>MIIYRAPIRIEIMSIIHKQSPSETKSNIQGPSHSKTVSRIQNRTSAKSEVTLTVPHKFPSKTVSKHKKSNKTIIHILYWNPPGYFLHPEDVSRRSCMVGNCELTFNKEMIKKADAVIFNAQSPTKLPKKEFGQVWVFFTLEPADYTGRQIERWERMINWTWTYRRDSDIFKPYVGFKQRKAPIQEKMLHEKLSKKMRDITWMVSHCQTTGKRELYAKNLKKFSSVDIFGACGSQGCPRFSKACDKLLETYRYYLAFENCLCRDYATEKIFNTMEYFIVPIVYGGYNSSVYFPPKSIIDTKEFPQASDLNKKLKSIASDLEEYREYYQWRDYYDIGHPYHDTWCDLCSKLHNQHKYRRLYDNIANWWKGHSSKSGQFCRTG</sequence>
<dbReference type="GO" id="GO:0008417">
    <property type="term" value="F:fucosyltransferase activity"/>
    <property type="evidence" value="ECO:0007669"/>
    <property type="project" value="InterPro"/>
</dbReference>
<evidence type="ECO:0000256" key="3">
    <source>
        <dbReference type="ARBA" id="ARBA00008919"/>
    </source>
</evidence>
<dbReference type="EMBL" id="VSWD01000009">
    <property type="protein sequence ID" value="KAK3092503.1"/>
    <property type="molecule type" value="Genomic_DNA"/>
</dbReference>
<evidence type="ECO:0000256" key="7">
    <source>
        <dbReference type="ARBA" id="ARBA00022968"/>
    </source>
</evidence>
<evidence type="ECO:0000256" key="10">
    <source>
        <dbReference type="ARBA" id="ARBA00023136"/>
    </source>
</evidence>
<dbReference type="InterPro" id="IPR055270">
    <property type="entry name" value="Glyco_tran_10_C"/>
</dbReference>
<dbReference type="Proteomes" id="UP001186944">
    <property type="component" value="Unassembled WGS sequence"/>
</dbReference>